<evidence type="ECO:0000313" key="4">
    <source>
        <dbReference type="Proteomes" id="UP001140560"/>
    </source>
</evidence>
<dbReference type="EMBL" id="JAPEUY010000014">
    <property type="protein sequence ID" value="KAJ4366471.1"/>
    <property type="molecule type" value="Genomic_DNA"/>
</dbReference>
<gene>
    <name evidence="3" type="ORF">N0V83_008107</name>
</gene>
<dbReference type="PANTHER" id="PTHR42080">
    <property type="entry name" value="SRR1 DOMAIN-CONTAINING PROTEIN"/>
    <property type="match status" value="1"/>
</dbReference>
<dbReference type="AlphaFoldDB" id="A0A9W8Y4V3"/>
<feature type="domain" description="SRR1-like" evidence="2">
    <location>
        <begin position="265"/>
        <end position="432"/>
    </location>
</feature>
<proteinExistence type="predicted"/>
<feature type="region of interest" description="Disordered" evidence="1">
    <location>
        <begin position="71"/>
        <end position="103"/>
    </location>
</feature>
<dbReference type="OrthoDB" id="5230585at2759"/>
<protein>
    <recommendedName>
        <fullName evidence="2">SRR1-like domain-containing protein</fullName>
    </recommendedName>
</protein>
<accession>A0A9W8Y4V3</accession>
<feature type="compositionally biased region" description="Acidic residues" evidence="1">
    <location>
        <begin position="88"/>
        <end position="100"/>
    </location>
</feature>
<dbReference type="Proteomes" id="UP001140560">
    <property type="component" value="Unassembled WGS sequence"/>
</dbReference>
<keyword evidence="4" id="KW-1185">Reference proteome</keyword>
<dbReference type="InterPro" id="IPR012942">
    <property type="entry name" value="SRR1-like"/>
</dbReference>
<evidence type="ECO:0000313" key="3">
    <source>
        <dbReference type="EMBL" id="KAJ4366471.1"/>
    </source>
</evidence>
<name>A0A9W8Y4V3_9PLEO</name>
<organism evidence="3 4">
    <name type="scientific">Neocucurbitaria cava</name>
    <dbReference type="NCBI Taxonomy" id="798079"/>
    <lineage>
        <taxon>Eukaryota</taxon>
        <taxon>Fungi</taxon>
        <taxon>Dikarya</taxon>
        <taxon>Ascomycota</taxon>
        <taxon>Pezizomycotina</taxon>
        <taxon>Dothideomycetes</taxon>
        <taxon>Pleosporomycetidae</taxon>
        <taxon>Pleosporales</taxon>
        <taxon>Pleosporineae</taxon>
        <taxon>Cucurbitariaceae</taxon>
        <taxon>Neocucurbitaria</taxon>
    </lineage>
</organism>
<comment type="caution">
    <text evidence="3">The sequence shown here is derived from an EMBL/GenBank/DDBJ whole genome shotgun (WGS) entry which is preliminary data.</text>
</comment>
<evidence type="ECO:0000256" key="1">
    <source>
        <dbReference type="SAM" id="MobiDB-lite"/>
    </source>
</evidence>
<reference evidence="3" key="1">
    <citation type="submission" date="2022-10" db="EMBL/GenBank/DDBJ databases">
        <title>Tapping the CABI collections for fungal endophytes: first genome assemblies for Collariella, Neodidymelliopsis, Ascochyta clinopodiicola, Didymella pomorum, Didymosphaeria variabile, Neocosmospora piperis and Neocucurbitaria cava.</title>
        <authorList>
            <person name="Hill R."/>
        </authorList>
    </citation>
    <scope>NUCLEOTIDE SEQUENCE</scope>
    <source>
        <strain evidence="3">IMI 356814</strain>
    </source>
</reference>
<sequence length="478" mass="54836">MDIDSNKGHYTAPSLVIYSKTASYIIPKFATISTKSIITNLRMSSINPSGDKMNPFANLASTLEDLEIGGTSAEEGDSSASQTPPSNDGDEQSESEDDPERPENMLFEHPVDLVTYEEQKGSTPIFSRALLEQIWQDRKTIEERKGQTTYTGTDGTVFKTWEAIMPDILQANYRQVHYLPRVVLHPDFQKTYGQFRLSLQLLRRYNGVGAETHITAPYTVETYRRIYENEHKSIDTMDAYRNAIKKTSNLWNKSSARNLLRQNIIDASTRSAPIKKIICFGLGCLSLDPRWYTSALQHIAVFDIAQTLHEEYERAGRGDVMKPIEIILQDPMYEEKDRQTLHRLHKYRLGAEKMSSTLRFVSDPEGLLAIDEHTLIVTAFLPVEVPLMQILADLFAAGGGPAMMICDRMKPDTEKTEYTLRDRDAPHVARWLSEQYSKLEGGFEEHHLEPELRRDVYEESAREDRYWLKKMDLWVRKI</sequence>
<dbReference type="Pfam" id="PF07985">
    <property type="entry name" value="SRR1"/>
    <property type="match status" value="1"/>
</dbReference>
<evidence type="ECO:0000259" key="2">
    <source>
        <dbReference type="Pfam" id="PF07985"/>
    </source>
</evidence>
<dbReference type="PANTHER" id="PTHR42080:SF1">
    <property type="entry name" value="SRR1-LIKE DOMAIN-CONTAINING PROTEIN"/>
    <property type="match status" value="1"/>
</dbReference>